<proteinExistence type="predicted"/>
<dbReference type="PROSITE" id="PS50003">
    <property type="entry name" value="PH_DOMAIN"/>
    <property type="match status" value="1"/>
</dbReference>
<dbReference type="EMBL" id="JAGXEW010000008">
    <property type="protein sequence ID" value="KAK1168918.1"/>
    <property type="molecule type" value="Genomic_DNA"/>
</dbReference>
<dbReference type="PANTHER" id="PTHR13217">
    <property type="entry name" value="PLECKSTRIN HOMOLOGY DOMAIN-CONTAINING FAMILY G MEMBER 7"/>
    <property type="match status" value="1"/>
</dbReference>
<dbReference type="Gene3D" id="2.30.29.30">
    <property type="entry name" value="Pleckstrin-homology domain (PH domain)/Phosphotyrosine-binding domain (PTB)"/>
    <property type="match status" value="1"/>
</dbReference>
<protein>
    <recommendedName>
        <fullName evidence="6">Pleckstrin homology domain-containing family G member 7</fullName>
    </recommendedName>
</protein>
<evidence type="ECO:0008006" key="6">
    <source>
        <dbReference type="Google" id="ProtNLM"/>
    </source>
</evidence>
<evidence type="ECO:0000313" key="5">
    <source>
        <dbReference type="Proteomes" id="UP001230051"/>
    </source>
</evidence>
<feature type="region of interest" description="Disordered" evidence="1">
    <location>
        <begin position="26"/>
        <end position="54"/>
    </location>
</feature>
<dbReference type="Gene3D" id="1.20.900.10">
    <property type="entry name" value="Dbl homology (DH) domain"/>
    <property type="match status" value="1"/>
</dbReference>
<dbReference type="SUPFAM" id="SSF50729">
    <property type="entry name" value="PH domain-like"/>
    <property type="match status" value="1"/>
</dbReference>
<feature type="domain" description="DH" evidence="3">
    <location>
        <begin position="330"/>
        <end position="527"/>
    </location>
</feature>
<dbReference type="InterPro" id="IPR001849">
    <property type="entry name" value="PH_domain"/>
</dbReference>
<dbReference type="InterPro" id="IPR035899">
    <property type="entry name" value="DBL_dom_sf"/>
</dbReference>
<gene>
    <name evidence="4" type="ORF">AOXY_G9812</name>
</gene>
<evidence type="ECO:0000313" key="4">
    <source>
        <dbReference type="EMBL" id="KAK1168918.1"/>
    </source>
</evidence>
<dbReference type="CDD" id="cd13245">
    <property type="entry name" value="PH_PLEKHG7"/>
    <property type="match status" value="1"/>
</dbReference>
<sequence>MQQPENVLEKAEGFETELEWTEITWQKQNGGLAGRSSAETQTGPVHTEDKETQTSYPIIQRLLDQDGAVKPFSQFDRQAPARISTSPTLRRMRKSIRRPQLQLDLWELERQSNIPADTANVSVSQTNLHVPGTRASCVNNQRSPLARDASSPVNCSVDSAHDCLEGISPPQEKQAGDFNNKLDNDLIYSRPKSHSAREISSGKFPPSNDCHQVTESTQDRMQERRRSSVVVSLPGLDVSPGDLFVSDGVADYLSRSTLSDTKKSRWPFLKRGTSKDKIKLLSDVEKCLSSIQIQDWRLCDFQKYKDKSLAEFLAIQHPDVELQNCQRGYKREEAVWELFTSECVYFLDQLMVLKEVFLSTLNSLQSSDCLLDVDVWRLFANLNELCLVSFSFLTSLLKGINNSWANVDKSMTSLETLLTKASALQHFKESVCHCQQKYCLNYSSAVFYLDSLKQREDFGTYLKWCERNEQCKRLHLSDMLVAPMQRFTRYPLLLKNILKRSTSEEEKIALQSIIKLVEGSIQDLEGKVKWLHNFQTVQQLQEVIVWPPVWERDKRAFIPENLKHVLKQTSLENLISSNQHLLHEGRLNLTGSTKLQEVYVFLFDDFLLITKNKRSKKKSVSSEQATLCPPVNQELQTMLKDGGTFHVVDQPISLDRVLVKNIDQLNATGCGLRNAFIIMHQNRYQQCIGVFILQAQTESSKKTWILEIEKAAEALSTSETRKPRSQNSPSWLESSQI</sequence>
<dbReference type="SUPFAM" id="SSF48065">
    <property type="entry name" value="DBL homology domain (DH-domain)"/>
    <property type="match status" value="1"/>
</dbReference>
<dbReference type="Pfam" id="PF15720">
    <property type="entry name" value="DUF4675"/>
    <property type="match status" value="1"/>
</dbReference>
<evidence type="ECO:0000259" key="2">
    <source>
        <dbReference type="PROSITE" id="PS50003"/>
    </source>
</evidence>
<feature type="domain" description="PH" evidence="2">
    <location>
        <begin position="580"/>
        <end position="713"/>
    </location>
</feature>
<name>A0AAD8G5P8_ACIOX</name>
<dbReference type="InterPro" id="IPR000219">
    <property type="entry name" value="DH_dom"/>
</dbReference>
<dbReference type="GO" id="GO:0005085">
    <property type="term" value="F:guanyl-nucleotide exchange factor activity"/>
    <property type="evidence" value="ECO:0007669"/>
    <property type="project" value="InterPro"/>
</dbReference>
<dbReference type="Pfam" id="PF00621">
    <property type="entry name" value="RhoGEF"/>
    <property type="match status" value="1"/>
</dbReference>
<dbReference type="CDD" id="cd00160">
    <property type="entry name" value="RhoGEF"/>
    <property type="match status" value="1"/>
</dbReference>
<comment type="caution">
    <text evidence="4">The sequence shown here is derived from an EMBL/GenBank/DDBJ whole genome shotgun (WGS) entry which is preliminary data.</text>
</comment>
<organism evidence="4 5">
    <name type="scientific">Acipenser oxyrinchus oxyrinchus</name>
    <dbReference type="NCBI Taxonomy" id="40147"/>
    <lineage>
        <taxon>Eukaryota</taxon>
        <taxon>Metazoa</taxon>
        <taxon>Chordata</taxon>
        <taxon>Craniata</taxon>
        <taxon>Vertebrata</taxon>
        <taxon>Euteleostomi</taxon>
        <taxon>Actinopterygii</taxon>
        <taxon>Chondrostei</taxon>
        <taxon>Acipenseriformes</taxon>
        <taxon>Acipenseridae</taxon>
        <taxon>Acipenser</taxon>
    </lineage>
</organism>
<accession>A0AAD8G5P8</accession>
<evidence type="ECO:0000256" key="1">
    <source>
        <dbReference type="SAM" id="MobiDB-lite"/>
    </source>
</evidence>
<evidence type="ECO:0000259" key="3">
    <source>
        <dbReference type="PROSITE" id="PS50010"/>
    </source>
</evidence>
<keyword evidence="5" id="KW-1185">Reference proteome</keyword>
<dbReference type="Pfam" id="PF16652">
    <property type="entry name" value="PH_13"/>
    <property type="match status" value="1"/>
</dbReference>
<dbReference type="GO" id="GO:0007266">
    <property type="term" value="P:Rho protein signal transduction"/>
    <property type="evidence" value="ECO:0007669"/>
    <property type="project" value="TreeGrafter"/>
</dbReference>
<dbReference type="SMART" id="SM00325">
    <property type="entry name" value="RhoGEF"/>
    <property type="match status" value="1"/>
</dbReference>
<dbReference type="PROSITE" id="PS50010">
    <property type="entry name" value="DH_2"/>
    <property type="match status" value="1"/>
</dbReference>
<dbReference type="InterPro" id="IPR011993">
    <property type="entry name" value="PH-like_dom_sf"/>
</dbReference>
<feature type="compositionally biased region" description="Polar residues" evidence="1">
    <location>
        <begin position="725"/>
        <end position="737"/>
    </location>
</feature>
<dbReference type="AlphaFoldDB" id="A0AAD8G5P8"/>
<dbReference type="Proteomes" id="UP001230051">
    <property type="component" value="Unassembled WGS sequence"/>
</dbReference>
<feature type="region of interest" description="Disordered" evidence="1">
    <location>
        <begin position="716"/>
        <end position="737"/>
    </location>
</feature>
<dbReference type="InterPro" id="IPR040181">
    <property type="entry name" value="PKHG5/7"/>
</dbReference>
<dbReference type="PANTHER" id="PTHR13217:SF6">
    <property type="entry name" value="PLECKSTRIN HOMOLOGY DOMAIN-CONTAINING FAMILY G MEMBER 7"/>
    <property type="match status" value="1"/>
</dbReference>
<dbReference type="SMART" id="SM00233">
    <property type="entry name" value="PH"/>
    <property type="match status" value="1"/>
</dbReference>
<reference evidence="4" key="1">
    <citation type="submission" date="2022-02" db="EMBL/GenBank/DDBJ databases">
        <title>Atlantic sturgeon de novo genome assembly.</title>
        <authorList>
            <person name="Stock M."/>
            <person name="Klopp C."/>
            <person name="Guiguen Y."/>
            <person name="Cabau C."/>
            <person name="Parinello H."/>
            <person name="Santidrian Yebra-Pimentel E."/>
            <person name="Kuhl H."/>
            <person name="Dirks R.P."/>
            <person name="Guessner J."/>
            <person name="Wuertz S."/>
            <person name="Du K."/>
            <person name="Schartl M."/>
        </authorList>
    </citation>
    <scope>NUCLEOTIDE SEQUENCE</scope>
    <source>
        <strain evidence="4">STURGEONOMICS-FGT-2020</strain>
        <tissue evidence="4">Whole blood</tissue>
    </source>
</reference>